<dbReference type="EMBL" id="JBHRXE010000017">
    <property type="protein sequence ID" value="MFC3569347.1"/>
    <property type="molecule type" value="Genomic_DNA"/>
</dbReference>
<feature type="transmembrane region" description="Helical" evidence="1">
    <location>
        <begin position="123"/>
        <end position="145"/>
    </location>
</feature>
<dbReference type="Proteomes" id="UP001595596">
    <property type="component" value="Unassembled WGS sequence"/>
</dbReference>
<name>A0ABV7RZ75_9RHOB</name>
<evidence type="ECO:0000259" key="2">
    <source>
        <dbReference type="Pfam" id="PF07331"/>
    </source>
</evidence>
<feature type="transmembrane region" description="Helical" evidence="1">
    <location>
        <begin position="76"/>
        <end position="95"/>
    </location>
</feature>
<dbReference type="Pfam" id="PF07331">
    <property type="entry name" value="TctB"/>
    <property type="match status" value="1"/>
</dbReference>
<feature type="transmembrane region" description="Helical" evidence="1">
    <location>
        <begin position="44"/>
        <end position="64"/>
    </location>
</feature>
<feature type="domain" description="DUF1468" evidence="2">
    <location>
        <begin position="15"/>
        <end position="150"/>
    </location>
</feature>
<evidence type="ECO:0000256" key="1">
    <source>
        <dbReference type="SAM" id="Phobius"/>
    </source>
</evidence>
<comment type="caution">
    <text evidence="3">The sequence shown here is derived from an EMBL/GenBank/DDBJ whole genome shotgun (WGS) entry which is preliminary data.</text>
</comment>
<accession>A0ABV7RZ75</accession>
<dbReference type="RefSeq" id="WP_379029195.1">
    <property type="nucleotide sequence ID" value="NZ_JBHRXE010000017.1"/>
</dbReference>
<keyword evidence="1" id="KW-1133">Transmembrane helix</keyword>
<keyword evidence="4" id="KW-1185">Reference proteome</keyword>
<sequence length="154" mass="16409">MNRRYVDVVLGSVLIAGAILILTGDGLAQGGVETQLGSMFMPRVVAGFILIFSAMIAITSLRQIIAQSALAPQETIATEGLGGVLIYVGIFAAYWWLLPTLGFVVATSAAMFAVAVLLGGRSWLAMAVVSIVIPVVTFYGCRELIRVYLPEWSL</sequence>
<reference evidence="4" key="1">
    <citation type="journal article" date="2019" name="Int. J. Syst. Evol. Microbiol.">
        <title>The Global Catalogue of Microorganisms (GCM) 10K type strain sequencing project: providing services to taxonomists for standard genome sequencing and annotation.</title>
        <authorList>
            <consortium name="The Broad Institute Genomics Platform"/>
            <consortium name="The Broad Institute Genome Sequencing Center for Infectious Disease"/>
            <person name="Wu L."/>
            <person name="Ma J."/>
        </authorList>
    </citation>
    <scope>NUCLEOTIDE SEQUENCE [LARGE SCALE GENOMIC DNA]</scope>
    <source>
        <strain evidence="4">VKM B-3226</strain>
    </source>
</reference>
<evidence type="ECO:0000313" key="4">
    <source>
        <dbReference type="Proteomes" id="UP001595596"/>
    </source>
</evidence>
<keyword evidence="1" id="KW-0472">Membrane</keyword>
<dbReference type="InterPro" id="IPR009936">
    <property type="entry name" value="DUF1468"/>
</dbReference>
<keyword evidence="1" id="KW-0812">Transmembrane</keyword>
<organism evidence="3 4">
    <name type="scientific">Paracoccus simplex</name>
    <dbReference type="NCBI Taxonomy" id="2086346"/>
    <lineage>
        <taxon>Bacteria</taxon>
        <taxon>Pseudomonadati</taxon>
        <taxon>Pseudomonadota</taxon>
        <taxon>Alphaproteobacteria</taxon>
        <taxon>Rhodobacterales</taxon>
        <taxon>Paracoccaceae</taxon>
        <taxon>Paracoccus</taxon>
    </lineage>
</organism>
<gene>
    <name evidence="3" type="ORF">ACFOMP_07780</name>
</gene>
<protein>
    <submittedName>
        <fullName evidence="3">Tripartite tricarboxylate transporter TctB family protein</fullName>
    </submittedName>
</protein>
<evidence type="ECO:0000313" key="3">
    <source>
        <dbReference type="EMBL" id="MFC3569347.1"/>
    </source>
</evidence>
<proteinExistence type="predicted"/>